<sequence>MRGFVFARISRSTATVFTFTGASRSDSSEAVADLFLGRGAEASLPYSLGWARRSSEGLNWRVPTEAAGNGKMGIFSPVRGRRSSKRCSWRCSHGCSDDPSLRRYVSSSTTVLTLSPLVMEGSTGSCNGDSNVLCNCGIRAPFSANGYLYRVQYAGKGANFKVKLEENGVELEGSGFGLPLNSSRI</sequence>
<proteinExistence type="predicted"/>
<gene>
    <name evidence="1" type="ORF">RHMOL_Rhmol08G0213800</name>
</gene>
<evidence type="ECO:0000313" key="1">
    <source>
        <dbReference type="EMBL" id="KAI8543392.1"/>
    </source>
</evidence>
<evidence type="ECO:0000313" key="2">
    <source>
        <dbReference type="Proteomes" id="UP001062846"/>
    </source>
</evidence>
<comment type="caution">
    <text evidence="1">The sequence shown here is derived from an EMBL/GenBank/DDBJ whole genome shotgun (WGS) entry which is preliminary data.</text>
</comment>
<organism evidence="1 2">
    <name type="scientific">Rhododendron molle</name>
    <name type="common">Chinese azalea</name>
    <name type="synonym">Azalea mollis</name>
    <dbReference type="NCBI Taxonomy" id="49168"/>
    <lineage>
        <taxon>Eukaryota</taxon>
        <taxon>Viridiplantae</taxon>
        <taxon>Streptophyta</taxon>
        <taxon>Embryophyta</taxon>
        <taxon>Tracheophyta</taxon>
        <taxon>Spermatophyta</taxon>
        <taxon>Magnoliopsida</taxon>
        <taxon>eudicotyledons</taxon>
        <taxon>Gunneridae</taxon>
        <taxon>Pentapetalae</taxon>
        <taxon>asterids</taxon>
        <taxon>Ericales</taxon>
        <taxon>Ericaceae</taxon>
        <taxon>Ericoideae</taxon>
        <taxon>Rhodoreae</taxon>
        <taxon>Rhododendron</taxon>
    </lineage>
</organism>
<accession>A0ACC0MSA4</accession>
<dbReference type="EMBL" id="CM046395">
    <property type="protein sequence ID" value="KAI8543392.1"/>
    <property type="molecule type" value="Genomic_DNA"/>
</dbReference>
<protein>
    <submittedName>
        <fullName evidence="1">Uncharacterized protein</fullName>
    </submittedName>
</protein>
<keyword evidence="2" id="KW-1185">Reference proteome</keyword>
<reference evidence="1" key="1">
    <citation type="submission" date="2022-02" db="EMBL/GenBank/DDBJ databases">
        <title>Plant Genome Project.</title>
        <authorList>
            <person name="Zhang R.-G."/>
        </authorList>
    </citation>
    <scope>NUCLEOTIDE SEQUENCE</scope>
    <source>
        <strain evidence="1">AT1</strain>
    </source>
</reference>
<dbReference type="Proteomes" id="UP001062846">
    <property type="component" value="Chromosome 8"/>
</dbReference>
<name>A0ACC0MSA4_RHOML</name>